<keyword evidence="2" id="KW-0255">Endonuclease</keyword>
<keyword evidence="2" id="KW-0540">Nuclease</keyword>
<feature type="domain" description="GIY-YIG" evidence="1">
    <location>
        <begin position="1"/>
        <end position="76"/>
    </location>
</feature>
<protein>
    <submittedName>
        <fullName evidence="2">Endonuclease</fullName>
    </submittedName>
</protein>
<dbReference type="InterPro" id="IPR035901">
    <property type="entry name" value="GIY-YIG_endonuc_sf"/>
</dbReference>
<dbReference type="SUPFAM" id="SSF82771">
    <property type="entry name" value="GIY-YIG endonuclease"/>
    <property type="match status" value="1"/>
</dbReference>
<dbReference type="GO" id="GO:0004519">
    <property type="term" value="F:endonuclease activity"/>
    <property type="evidence" value="ECO:0007669"/>
    <property type="project" value="UniProtKB-KW"/>
</dbReference>
<dbReference type="Pfam" id="PF01541">
    <property type="entry name" value="GIY-YIG"/>
    <property type="match status" value="1"/>
</dbReference>
<dbReference type="AlphaFoldDB" id="A0A316TW68"/>
<comment type="caution">
    <text evidence="2">The sequence shown here is derived from an EMBL/GenBank/DDBJ whole genome shotgun (WGS) entry which is preliminary data.</text>
</comment>
<dbReference type="OrthoDB" id="1495241at2"/>
<accession>A0A316TW68</accession>
<dbReference type="RefSeq" id="WP_109646030.1">
    <property type="nucleotide sequence ID" value="NZ_QGGB01000005.1"/>
</dbReference>
<sequence length="85" mass="10440">MYHVYVLHSPVYDKIYIGYSSDVGVRFIYHNQGPKKGWSSRYRPWYLIWLEAYQGKKEAMIRERQLKSARGRRWIREELIRACWV</sequence>
<reference evidence="2 3" key="1">
    <citation type="submission" date="2018-05" db="EMBL/GenBank/DDBJ databases">
        <title>Rhodohalobacter halophilus gen. nov., sp. nov., a moderately halophilic member of the family Balneolaceae.</title>
        <authorList>
            <person name="Liu Z.-W."/>
        </authorList>
    </citation>
    <scope>NUCLEOTIDE SEQUENCE [LARGE SCALE GENOMIC DNA]</scope>
    <source>
        <strain evidence="2 3">8A47</strain>
    </source>
</reference>
<evidence type="ECO:0000313" key="3">
    <source>
        <dbReference type="Proteomes" id="UP000245533"/>
    </source>
</evidence>
<dbReference type="InterPro" id="IPR000305">
    <property type="entry name" value="GIY-YIG_endonuc"/>
</dbReference>
<dbReference type="Gene3D" id="3.40.1440.10">
    <property type="entry name" value="GIY-YIG endonuclease"/>
    <property type="match status" value="1"/>
</dbReference>
<evidence type="ECO:0000313" key="2">
    <source>
        <dbReference type="EMBL" id="PWN06774.1"/>
    </source>
</evidence>
<gene>
    <name evidence="2" type="ORF">DDZ15_05735</name>
</gene>
<dbReference type="PROSITE" id="PS50164">
    <property type="entry name" value="GIY_YIG"/>
    <property type="match status" value="1"/>
</dbReference>
<dbReference type="CDD" id="cd10449">
    <property type="entry name" value="GIY-YIG_SLX1_like"/>
    <property type="match status" value="1"/>
</dbReference>
<name>A0A316TW68_9BACT</name>
<dbReference type="EMBL" id="QGGB01000005">
    <property type="protein sequence ID" value="PWN06774.1"/>
    <property type="molecule type" value="Genomic_DNA"/>
</dbReference>
<organism evidence="2 3">
    <name type="scientific">Rhodohalobacter mucosus</name>
    <dbReference type="NCBI Taxonomy" id="2079485"/>
    <lineage>
        <taxon>Bacteria</taxon>
        <taxon>Pseudomonadati</taxon>
        <taxon>Balneolota</taxon>
        <taxon>Balneolia</taxon>
        <taxon>Balneolales</taxon>
        <taxon>Balneolaceae</taxon>
        <taxon>Rhodohalobacter</taxon>
    </lineage>
</organism>
<dbReference type="Proteomes" id="UP000245533">
    <property type="component" value="Unassembled WGS sequence"/>
</dbReference>
<keyword evidence="3" id="KW-1185">Reference proteome</keyword>
<evidence type="ECO:0000259" key="1">
    <source>
        <dbReference type="PROSITE" id="PS50164"/>
    </source>
</evidence>
<keyword evidence="2" id="KW-0378">Hydrolase</keyword>
<proteinExistence type="predicted"/>